<dbReference type="SUPFAM" id="SSF53822">
    <property type="entry name" value="Periplasmic binding protein-like I"/>
    <property type="match status" value="1"/>
</dbReference>
<dbReference type="CDD" id="cd06347">
    <property type="entry name" value="PBP1_ABC_LivK_ligand_binding-like"/>
    <property type="match status" value="1"/>
</dbReference>
<protein>
    <submittedName>
        <fullName evidence="5">ABC transporter substrate-binding protein</fullName>
    </submittedName>
</protein>
<evidence type="ECO:0000256" key="3">
    <source>
        <dbReference type="SAM" id="SignalP"/>
    </source>
</evidence>
<gene>
    <name evidence="5" type="ORF">KHY36_14195</name>
</gene>
<evidence type="ECO:0000259" key="4">
    <source>
        <dbReference type="Pfam" id="PF13458"/>
    </source>
</evidence>
<feature type="chain" id="PRO_5039708482" evidence="3">
    <location>
        <begin position="23"/>
        <end position="411"/>
    </location>
</feature>
<dbReference type="InterPro" id="IPR028081">
    <property type="entry name" value="Leu-bd"/>
</dbReference>
<proteinExistence type="inferred from homology"/>
<evidence type="ECO:0000256" key="2">
    <source>
        <dbReference type="ARBA" id="ARBA00022729"/>
    </source>
</evidence>
<evidence type="ECO:0000313" key="5">
    <source>
        <dbReference type="EMBL" id="MBS5333660.1"/>
    </source>
</evidence>
<dbReference type="PANTHER" id="PTHR30483">
    <property type="entry name" value="LEUCINE-SPECIFIC-BINDING PROTEIN"/>
    <property type="match status" value="1"/>
</dbReference>
<comment type="caution">
    <text evidence="5">The sequence shown here is derived from an EMBL/GenBank/DDBJ whole genome shotgun (WGS) entry which is preliminary data.</text>
</comment>
<dbReference type="PANTHER" id="PTHR30483:SF6">
    <property type="entry name" value="PERIPLASMIC BINDING PROTEIN OF ABC TRANSPORTER FOR NATURAL AMINO ACIDS"/>
    <property type="match status" value="1"/>
</dbReference>
<evidence type="ECO:0000313" key="6">
    <source>
        <dbReference type="Proteomes" id="UP000759273"/>
    </source>
</evidence>
<evidence type="ECO:0000256" key="1">
    <source>
        <dbReference type="ARBA" id="ARBA00010062"/>
    </source>
</evidence>
<dbReference type="AlphaFoldDB" id="A0A943DDV3"/>
<dbReference type="InterPro" id="IPR051010">
    <property type="entry name" value="BCAA_transport"/>
</dbReference>
<organism evidence="5 6">
    <name type="scientific">Subdoligranulum variabile</name>
    <dbReference type="NCBI Taxonomy" id="214851"/>
    <lineage>
        <taxon>Bacteria</taxon>
        <taxon>Bacillati</taxon>
        <taxon>Bacillota</taxon>
        <taxon>Clostridia</taxon>
        <taxon>Eubacteriales</taxon>
        <taxon>Oscillospiraceae</taxon>
        <taxon>Subdoligranulum</taxon>
    </lineage>
</organism>
<feature type="signal peptide" evidence="3">
    <location>
        <begin position="1"/>
        <end position="22"/>
    </location>
</feature>
<name>A0A943DDV3_9FIRM</name>
<keyword evidence="2 3" id="KW-0732">Signal</keyword>
<dbReference type="InterPro" id="IPR028082">
    <property type="entry name" value="Peripla_BP_I"/>
</dbReference>
<accession>A0A943DDV3</accession>
<reference evidence="5" key="1">
    <citation type="submission" date="2021-02" db="EMBL/GenBank/DDBJ databases">
        <title>Infant gut strain persistence is associated with maternal origin, phylogeny, and functional potential including surface adhesion and iron acquisition.</title>
        <authorList>
            <person name="Lou Y.C."/>
        </authorList>
    </citation>
    <scope>NUCLEOTIDE SEQUENCE</scope>
    <source>
        <strain evidence="5">L3_101_000M1_dasL3_101_000M1_concoct_87</strain>
    </source>
</reference>
<dbReference type="Pfam" id="PF13458">
    <property type="entry name" value="Peripla_BP_6"/>
    <property type="match status" value="1"/>
</dbReference>
<dbReference type="PROSITE" id="PS51257">
    <property type="entry name" value="PROKAR_LIPOPROTEIN"/>
    <property type="match status" value="1"/>
</dbReference>
<comment type="similarity">
    <text evidence="1">Belongs to the leucine-binding protein family.</text>
</comment>
<dbReference type="EMBL" id="JAGZGG010000052">
    <property type="protein sequence ID" value="MBS5333660.1"/>
    <property type="molecule type" value="Genomic_DNA"/>
</dbReference>
<sequence length="411" mass="42522">MKKRNRVLALTVAAAMSASLLAGCGSSAQQGGAASSETTTSTAAAASDGGEDNIIRVGVVCSMTGGSAIYGEGAQNAIDMAVEEINAGDSGYKIEIVNGGKVADDAKDAKQAMNAYNKVMADSPEAIVGSFFSSVTLPMAEQASKDGMLLLATGATNADVTLKGSTIFRNCFIDPYQGKMAALFAKDKGFTKAAVIYAKDDDYSNGLKDAFIENCEANGIEVAYTGECMTTDTDYSSQAAQAVASGAELLYYPCFLDTVPLLVGAARNAGFTGAIMGGDGWDGSDTTGLSAQFDDCYFTNHYSSEDTAPAVQNFVQKYTEKYGTESLNACAALYYDAMYMLVQAAENAGGTDTASLVKGMTGMSFTGVGGDITLDENGDAIKSIAINTYVDGAVKWTETLGSDGKVVSKAE</sequence>
<dbReference type="Proteomes" id="UP000759273">
    <property type="component" value="Unassembled WGS sequence"/>
</dbReference>
<feature type="domain" description="Leucine-binding protein" evidence="4">
    <location>
        <begin position="55"/>
        <end position="386"/>
    </location>
</feature>
<dbReference type="Gene3D" id="3.40.50.2300">
    <property type="match status" value="2"/>
</dbReference>